<protein>
    <recommendedName>
        <fullName evidence="1">AMP-binding enzyme C-terminal domain-containing protein</fullName>
    </recommendedName>
</protein>
<organism evidence="2 3">
    <name type="scientific">Nocardioides endophyticus</name>
    <dbReference type="NCBI Taxonomy" id="1353775"/>
    <lineage>
        <taxon>Bacteria</taxon>
        <taxon>Bacillati</taxon>
        <taxon>Actinomycetota</taxon>
        <taxon>Actinomycetes</taxon>
        <taxon>Propionibacteriales</taxon>
        <taxon>Nocardioidaceae</taxon>
        <taxon>Nocardioides</taxon>
    </lineage>
</organism>
<dbReference type="EMBL" id="BAABKN010000005">
    <property type="protein sequence ID" value="GAA4726029.1"/>
    <property type="molecule type" value="Genomic_DNA"/>
</dbReference>
<proteinExistence type="predicted"/>
<dbReference type="PANTHER" id="PTHR43767">
    <property type="entry name" value="LONG-CHAIN-FATTY-ACID--COA LIGASE"/>
    <property type="match status" value="1"/>
</dbReference>
<name>A0ABP8YFK0_9ACTN</name>
<gene>
    <name evidence="2" type="ORF">GCM10023350_05940</name>
</gene>
<dbReference type="InterPro" id="IPR045851">
    <property type="entry name" value="AMP-bd_C_sf"/>
</dbReference>
<sequence length="253" mass="27212">MNLFAAVHTAWAGATRVDTPHMATHAHMLPATLRHELDARPEVLVGRHVLVAGDGLKRSTYDEATAHGIRVSHYYGAAELSFVAWGAHAKSLRPFPGVEVASRSGELWVRSPYVCEGYLEADLVVRSDSAGWSTVGDRGEVVDGYVAVLGREGGITTAGATVMVADIEHVLRPHAVGDIVVVGLPHPELGEVVVAVVTRSDDVPHLRARSRQRLSTPQQPRRWLHLESLPLTTNGKVDRRAVVSAVSTSGALQ</sequence>
<dbReference type="Pfam" id="PF13193">
    <property type="entry name" value="AMP-binding_C"/>
    <property type="match status" value="1"/>
</dbReference>
<keyword evidence="3" id="KW-1185">Reference proteome</keyword>
<dbReference type="InterPro" id="IPR025110">
    <property type="entry name" value="AMP-bd_C"/>
</dbReference>
<evidence type="ECO:0000259" key="1">
    <source>
        <dbReference type="Pfam" id="PF13193"/>
    </source>
</evidence>
<dbReference type="SUPFAM" id="SSF56801">
    <property type="entry name" value="Acetyl-CoA synthetase-like"/>
    <property type="match status" value="1"/>
</dbReference>
<comment type="caution">
    <text evidence="2">The sequence shown here is derived from an EMBL/GenBank/DDBJ whole genome shotgun (WGS) entry which is preliminary data.</text>
</comment>
<feature type="domain" description="AMP-binding enzyme C-terminal" evidence="1">
    <location>
        <begin position="170"/>
        <end position="236"/>
    </location>
</feature>
<reference evidence="3" key="1">
    <citation type="journal article" date="2019" name="Int. J. Syst. Evol. Microbiol.">
        <title>The Global Catalogue of Microorganisms (GCM) 10K type strain sequencing project: providing services to taxonomists for standard genome sequencing and annotation.</title>
        <authorList>
            <consortium name="The Broad Institute Genomics Platform"/>
            <consortium name="The Broad Institute Genome Sequencing Center for Infectious Disease"/>
            <person name="Wu L."/>
            <person name="Ma J."/>
        </authorList>
    </citation>
    <scope>NUCLEOTIDE SEQUENCE [LARGE SCALE GENOMIC DNA]</scope>
    <source>
        <strain evidence="3">JCM 18532</strain>
    </source>
</reference>
<dbReference type="PANTHER" id="PTHR43767:SF1">
    <property type="entry name" value="NONRIBOSOMAL PEPTIDE SYNTHASE PES1 (EUROFUNG)-RELATED"/>
    <property type="match status" value="1"/>
</dbReference>
<dbReference type="Gene3D" id="3.30.300.30">
    <property type="match status" value="1"/>
</dbReference>
<dbReference type="InterPro" id="IPR050237">
    <property type="entry name" value="ATP-dep_AMP-bd_enzyme"/>
</dbReference>
<dbReference type="Proteomes" id="UP001499882">
    <property type="component" value="Unassembled WGS sequence"/>
</dbReference>
<dbReference type="Gene3D" id="3.40.50.12780">
    <property type="entry name" value="N-terminal domain of ligase-like"/>
    <property type="match status" value="1"/>
</dbReference>
<evidence type="ECO:0000313" key="2">
    <source>
        <dbReference type="EMBL" id="GAA4726029.1"/>
    </source>
</evidence>
<dbReference type="InterPro" id="IPR042099">
    <property type="entry name" value="ANL_N_sf"/>
</dbReference>
<accession>A0ABP8YFK0</accession>
<evidence type="ECO:0000313" key="3">
    <source>
        <dbReference type="Proteomes" id="UP001499882"/>
    </source>
</evidence>